<keyword evidence="1" id="KW-0175">Coiled coil</keyword>
<dbReference type="InParanoid" id="A0A024G3X2"/>
<dbReference type="Proteomes" id="UP000053237">
    <property type="component" value="Unassembled WGS sequence"/>
</dbReference>
<dbReference type="STRING" id="65357.A0A024G3X2"/>
<sequence length="310" mass="36341">MGYNVAAFLITRAREELDQDQIGRIDKMKFYDWFVDHIDEIDVFENVSDSEINACQPDGSYDGSYDATFGNLSADRAPLRLRNAMLETIKGRKQAQKTVVGLKNRLHYLRSEEAKTLQRVQLLRQCTQELEGKQKFKGMVKELREQIQGRQNEKAIYSKEIRKKNYVIVDTHRMSSIEKVKAERASNLRSIQTDRELVHKYRKDRYKEQRDQERKSLQRRFQARDEQERISLENAKSRLTSELVQKSKAESVAEHLCTEEARIIESLKVSRELERVATENLEFVMQWTDTKSPSHAAQDWIPQLSSTHKS</sequence>
<accession>A0A024G3X2</accession>
<name>A0A024G3X2_9STRA</name>
<feature type="region of interest" description="Disordered" evidence="2">
    <location>
        <begin position="291"/>
        <end position="310"/>
    </location>
</feature>
<gene>
    <name evidence="3" type="ORF">BN9_017930</name>
</gene>
<evidence type="ECO:0000256" key="1">
    <source>
        <dbReference type="SAM" id="Coils"/>
    </source>
</evidence>
<evidence type="ECO:0000313" key="3">
    <source>
        <dbReference type="EMBL" id="CCI41009.1"/>
    </source>
</evidence>
<protein>
    <submittedName>
        <fullName evidence="3">Uncharacterized protein</fullName>
    </submittedName>
</protein>
<evidence type="ECO:0000256" key="2">
    <source>
        <dbReference type="SAM" id="MobiDB-lite"/>
    </source>
</evidence>
<evidence type="ECO:0000313" key="4">
    <source>
        <dbReference type="Proteomes" id="UP000053237"/>
    </source>
</evidence>
<comment type="caution">
    <text evidence="3">The sequence shown here is derived from an EMBL/GenBank/DDBJ whole genome shotgun (WGS) entry which is preliminary data.</text>
</comment>
<reference evidence="3 4" key="1">
    <citation type="submission" date="2012-05" db="EMBL/GenBank/DDBJ databases">
        <title>Recombination and specialization in a pathogen metapopulation.</title>
        <authorList>
            <person name="Gardiner A."/>
            <person name="Kemen E."/>
            <person name="Schultz-Larsen T."/>
            <person name="MacLean D."/>
            <person name="Van Oosterhout C."/>
            <person name="Jones J.D.G."/>
        </authorList>
    </citation>
    <scope>NUCLEOTIDE SEQUENCE [LARGE SCALE GENOMIC DNA]</scope>
    <source>
        <strain evidence="3 4">Ac Nc2</strain>
    </source>
</reference>
<dbReference type="EMBL" id="CAIX01000014">
    <property type="protein sequence ID" value="CCI41009.1"/>
    <property type="molecule type" value="Genomic_DNA"/>
</dbReference>
<dbReference type="AlphaFoldDB" id="A0A024G3X2"/>
<feature type="coiled-coil region" evidence="1">
    <location>
        <begin position="133"/>
        <end position="160"/>
    </location>
</feature>
<organism evidence="3 4">
    <name type="scientific">Albugo candida</name>
    <dbReference type="NCBI Taxonomy" id="65357"/>
    <lineage>
        <taxon>Eukaryota</taxon>
        <taxon>Sar</taxon>
        <taxon>Stramenopiles</taxon>
        <taxon>Oomycota</taxon>
        <taxon>Peronosporomycetes</taxon>
        <taxon>Albuginales</taxon>
        <taxon>Albuginaceae</taxon>
        <taxon>Albugo</taxon>
    </lineage>
</organism>
<keyword evidence="4" id="KW-1185">Reference proteome</keyword>
<proteinExistence type="predicted"/>